<proteinExistence type="predicted"/>
<protein>
    <submittedName>
        <fullName evidence="2">Uncharacterized protein</fullName>
    </submittedName>
</protein>
<gene>
    <name evidence="2" type="ORF">SDRG_11107</name>
</gene>
<name>T0Q934_SAPDV</name>
<evidence type="ECO:0000256" key="1">
    <source>
        <dbReference type="SAM" id="MobiDB-lite"/>
    </source>
</evidence>
<sequence length="377" mass="41478">MQAEAAAVQARTTTAAVTLLLSALSSNLRDELDDSMTPYELWSEVHAKGHVLVDDCRFFGLLENVRLADDDALPDGLARLEEHIQRFVDVIFVPSHGSDARLLAAADRLKMALLCNACPPAMVDVFEAWRADEPAWEYGYMRRRLVEHWASNLRLLTEVNPPAVVTEAPSLRVDDEPPAVVETLTADDNFNAQMRALARDLAMASNEASSPRTEQATGRDASEEATQLATDDDVDATPATTSTQKPRRKKRSPDANDESQDSASTSHGRKRSKPTATPKTLQGAVALEQPHGTVAKRVSPRQHLGSLRVLRPSPESSENTAPTTDARQKKPFSEQEIEFLRAAAGLIKDSTKIYHRGRALGLFTTDPYTRYRPSFPA</sequence>
<dbReference type="InParanoid" id="T0Q934"/>
<dbReference type="RefSeq" id="XP_008615354.1">
    <property type="nucleotide sequence ID" value="XM_008617132.1"/>
</dbReference>
<keyword evidence="3" id="KW-1185">Reference proteome</keyword>
<feature type="compositionally biased region" description="Polar residues" evidence="1">
    <location>
        <begin position="314"/>
        <end position="325"/>
    </location>
</feature>
<evidence type="ECO:0000313" key="2">
    <source>
        <dbReference type="EMBL" id="EQC31181.1"/>
    </source>
</evidence>
<dbReference type="GeneID" id="19951834"/>
<organism evidence="2 3">
    <name type="scientific">Saprolegnia diclina (strain VS20)</name>
    <dbReference type="NCBI Taxonomy" id="1156394"/>
    <lineage>
        <taxon>Eukaryota</taxon>
        <taxon>Sar</taxon>
        <taxon>Stramenopiles</taxon>
        <taxon>Oomycota</taxon>
        <taxon>Saprolegniomycetes</taxon>
        <taxon>Saprolegniales</taxon>
        <taxon>Saprolegniaceae</taxon>
        <taxon>Saprolegnia</taxon>
    </lineage>
</organism>
<accession>T0Q934</accession>
<dbReference type="Proteomes" id="UP000030762">
    <property type="component" value="Unassembled WGS sequence"/>
</dbReference>
<reference evidence="2 3" key="1">
    <citation type="submission" date="2012-04" db="EMBL/GenBank/DDBJ databases">
        <title>The Genome Sequence of Saprolegnia declina VS20.</title>
        <authorList>
            <consortium name="The Broad Institute Genome Sequencing Platform"/>
            <person name="Russ C."/>
            <person name="Nusbaum C."/>
            <person name="Tyler B."/>
            <person name="van West P."/>
            <person name="Dieguez-Uribeondo J."/>
            <person name="de Bruijn I."/>
            <person name="Tripathy S."/>
            <person name="Jiang R."/>
            <person name="Young S.K."/>
            <person name="Zeng Q."/>
            <person name="Gargeya S."/>
            <person name="Fitzgerald M."/>
            <person name="Haas B."/>
            <person name="Abouelleil A."/>
            <person name="Alvarado L."/>
            <person name="Arachchi H.M."/>
            <person name="Berlin A."/>
            <person name="Chapman S.B."/>
            <person name="Goldberg J."/>
            <person name="Griggs A."/>
            <person name="Gujja S."/>
            <person name="Hansen M."/>
            <person name="Howarth C."/>
            <person name="Imamovic A."/>
            <person name="Larimer J."/>
            <person name="McCowen C."/>
            <person name="Montmayeur A."/>
            <person name="Murphy C."/>
            <person name="Neiman D."/>
            <person name="Pearson M."/>
            <person name="Priest M."/>
            <person name="Roberts A."/>
            <person name="Saif S."/>
            <person name="Shea T."/>
            <person name="Sisk P."/>
            <person name="Sykes S."/>
            <person name="Wortman J."/>
            <person name="Nusbaum C."/>
            <person name="Birren B."/>
        </authorList>
    </citation>
    <scope>NUCLEOTIDE SEQUENCE [LARGE SCALE GENOMIC DNA]</scope>
    <source>
        <strain evidence="2 3">VS20</strain>
    </source>
</reference>
<dbReference type="EMBL" id="JH767170">
    <property type="protein sequence ID" value="EQC31181.1"/>
    <property type="molecule type" value="Genomic_DNA"/>
</dbReference>
<dbReference type="AlphaFoldDB" id="T0Q934"/>
<evidence type="ECO:0000313" key="3">
    <source>
        <dbReference type="Proteomes" id="UP000030762"/>
    </source>
</evidence>
<feature type="compositionally biased region" description="Polar residues" evidence="1">
    <location>
        <begin position="206"/>
        <end position="216"/>
    </location>
</feature>
<dbReference type="VEuPathDB" id="FungiDB:SDRG_11107"/>
<feature type="region of interest" description="Disordered" evidence="1">
    <location>
        <begin position="202"/>
        <end position="332"/>
    </location>
</feature>